<comment type="function">
    <text evidence="3">Participates actively in the response to hyperosmotic and heat shock by preventing the aggregation of stress-denatured proteins, in association with DnaK and GrpE. It is the nucleotide exchange factor for DnaK and may function as a thermosensor. Unfolded proteins bind initially to DnaJ; upon interaction with the DnaJ-bound protein, DnaK hydrolyzes its bound ATP, resulting in the formation of a stable complex. GrpE releases ADP from DnaK; ATP binding to DnaK triggers the release of the substrate protein, thus completing the reaction cycle. Several rounds of ATP-dependent interactions between DnaJ, DnaK and GrpE are required for fully efficient folding.</text>
</comment>
<dbReference type="AlphaFoldDB" id="A0A454CA26"/>
<keyword evidence="4" id="KW-0175">Coiled coil</keyword>
<name>A0A454CA26_METHO</name>
<evidence type="ECO:0000256" key="1">
    <source>
        <dbReference type="ARBA" id="ARBA00009054"/>
    </source>
</evidence>
<reference evidence="5 6" key="2">
    <citation type="submission" date="2018-10" db="EMBL/GenBank/DDBJ databases">
        <title>Detection and isolation of Mycoplasma hominis as a predominant microorganism from pelvic cavity of patient with salpingitis and tubo-ovarian abscess.</title>
        <authorList>
            <person name="Guschin A.E."/>
            <person name="Khayrullina G.A."/>
            <person name="Rakovskaya I.V."/>
            <person name="Shelenkov A.A."/>
            <person name="Shagin D.A."/>
        </authorList>
    </citation>
    <scope>NUCLEOTIDE SEQUENCE [LARGE SCALE GENOMIC DNA]</scope>
    <source>
        <strain evidence="6">TOA</strain>
    </source>
</reference>
<dbReference type="Pfam" id="PF01025">
    <property type="entry name" value="GrpE"/>
    <property type="match status" value="1"/>
</dbReference>
<evidence type="ECO:0000256" key="3">
    <source>
        <dbReference type="HAMAP-Rule" id="MF_01151"/>
    </source>
</evidence>
<feature type="coiled-coil region" evidence="4">
    <location>
        <begin position="75"/>
        <end position="141"/>
    </location>
</feature>
<dbReference type="InterPro" id="IPR000740">
    <property type="entry name" value="GrpE"/>
</dbReference>
<dbReference type="Gene3D" id="2.30.22.10">
    <property type="entry name" value="Head domain of nucleotide exchange factor GrpE"/>
    <property type="match status" value="1"/>
</dbReference>
<sequence length="262" mass="30556">MSQNISKYDYIECIRKISKDEKIEYKGFVGFDLDKNIEKTILEGKQNEKGELVLKIDNEIFKVIIIDFQKTSPKYLEVFAKNQELNENIKKLQLNFLELGELNEKIKQEKTQQEILFKNQVIELEAKAQSKINEHRQKNDEHLLQQKTELKKYALQDFLEEFIKIYTKYDNALNFAKKSDNIAVNNFAKGFDMLKNDFENLMLDNGIKIIEPKVGDLFDPECQQITESIESKEPSGTILEVKSNGYSLFNRILKPASVIISK</sequence>
<organism evidence="5 6">
    <name type="scientific">Metamycoplasma hominis</name>
    <name type="common">Mycoplasma hominis</name>
    <dbReference type="NCBI Taxonomy" id="2098"/>
    <lineage>
        <taxon>Bacteria</taxon>
        <taxon>Bacillati</taxon>
        <taxon>Mycoplasmatota</taxon>
        <taxon>Mycoplasmoidales</taxon>
        <taxon>Metamycoplasmataceae</taxon>
        <taxon>Metamycoplasma</taxon>
    </lineage>
</organism>
<dbReference type="HAMAP" id="MF_01151">
    <property type="entry name" value="GrpE"/>
    <property type="match status" value="1"/>
</dbReference>
<dbReference type="OrthoDB" id="9812586at2"/>
<dbReference type="EMBL" id="CP033021">
    <property type="protein sequence ID" value="AYN65560.1"/>
    <property type="molecule type" value="Genomic_DNA"/>
</dbReference>
<evidence type="ECO:0000256" key="2">
    <source>
        <dbReference type="ARBA" id="ARBA00023186"/>
    </source>
</evidence>
<evidence type="ECO:0000256" key="4">
    <source>
        <dbReference type="SAM" id="Coils"/>
    </source>
</evidence>
<protein>
    <recommendedName>
        <fullName evidence="3">Protein GrpE</fullName>
    </recommendedName>
    <alternativeName>
        <fullName evidence="3">HSP-70 cofactor</fullName>
    </alternativeName>
</protein>
<dbReference type="SUPFAM" id="SSF58014">
    <property type="entry name" value="Coiled-coil domain of nucleotide exchange factor GrpE"/>
    <property type="match status" value="1"/>
</dbReference>
<keyword evidence="2 3" id="KW-0143">Chaperone</keyword>
<dbReference type="Proteomes" id="UP000029712">
    <property type="component" value="Chromosome"/>
</dbReference>
<reference evidence="5 6" key="1">
    <citation type="submission" date="2014-08" db="EMBL/GenBank/DDBJ databases">
        <authorList>
            <person name="Kuleshov K."/>
            <person name="Dedkov V."/>
            <person name="Markelov M."/>
            <person name="Pimkina E."/>
        </authorList>
    </citation>
    <scope>NUCLEOTIDE SEQUENCE [LARGE SCALE GENOMIC DNA]</scope>
    <source>
        <strain evidence="6">TOA</strain>
    </source>
</reference>
<dbReference type="GO" id="GO:0005737">
    <property type="term" value="C:cytoplasm"/>
    <property type="evidence" value="ECO:0007669"/>
    <property type="project" value="UniProtKB-SubCell"/>
</dbReference>
<dbReference type="InterPro" id="IPR009012">
    <property type="entry name" value="GrpE_head"/>
</dbReference>
<dbReference type="GO" id="GO:0051087">
    <property type="term" value="F:protein-folding chaperone binding"/>
    <property type="evidence" value="ECO:0007669"/>
    <property type="project" value="InterPro"/>
</dbReference>
<comment type="subunit">
    <text evidence="3">Homodimer.</text>
</comment>
<evidence type="ECO:0000313" key="6">
    <source>
        <dbReference type="Proteomes" id="UP000029712"/>
    </source>
</evidence>
<evidence type="ECO:0000313" key="5">
    <source>
        <dbReference type="EMBL" id="AYN65560.1"/>
    </source>
</evidence>
<dbReference type="GO" id="GO:0042803">
    <property type="term" value="F:protein homodimerization activity"/>
    <property type="evidence" value="ECO:0007669"/>
    <property type="project" value="InterPro"/>
</dbReference>
<accession>A0A454CA26</accession>
<dbReference type="PRINTS" id="PR00773">
    <property type="entry name" value="GRPEPROTEIN"/>
</dbReference>
<comment type="subcellular location">
    <subcellularLocation>
        <location evidence="3">Cytoplasm</location>
    </subcellularLocation>
</comment>
<dbReference type="GO" id="GO:0006457">
    <property type="term" value="P:protein folding"/>
    <property type="evidence" value="ECO:0007669"/>
    <property type="project" value="InterPro"/>
</dbReference>
<gene>
    <name evidence="3 5" type="primary">grpE</name>
    <name evidence="5" type="ORF">KN71_002575</name>
</gene>
<comment type="similarity">
    <text evidence="1 3">Belongs to the GrpE family.</text>
</comment>
<keyword evidence="3" id="KW-0346">Stress response</keyword>
<dbReference type="GO" id="GO:0000774">
    <property type="term" value="F:adenyl-nucleotide exchange factor activity"/>
    <property type="evidence" value="ECO:0007669"/>
    <property type="project" value="InterPro"/>
</dbReference>
<dbReference type="RefSeq" id="WP_036438772.1">
    <property type="nucleotide sequence ID" value="NZ_CP033021.1"/>
</dbReference>
<proteinExistence type="inferred from homology"/>
<keyword evidence="3" id="KW-0963">Cytoplasm</keyword>
<dbReference type="SUPFAM" id="SSF51064">
    <property type="entry name" value="Head domain of nucleotide exchange factor GrpE"/>
    <property type="match status" value="1"/>
</dbReference>
<dbReference type="InterPro" id="IPR013805">
    <property type="entry name" value="GrpE_CC"/>
</dbReference>